<protein>
    <recommendedName>
        <fullName evidence="2">Bacteriophage T5 Orf172 DNA-binding domain-containing protein</fullName>
    </recommendedName>
</protein>
<feature type="compositionally biased region" description="Basic and acidic residues" evidence="1">
    <location>
        <begin position="443"/>
        <end position="453"/>
    </location>
</feature>
<reference evidence="3 4" key="1">
    <citation type="journal article" date="2013" name="PLoS ONE">
        <title>Genomic and secretomic analyses reveal unique features of the lignocellulolytic enzyme system of Penicillium decumbens.</title>
        <authorList>
            <person name="Liu G."/>
            <person name="Zhang L."/>
            <person name="Wei X."/>
            <person name="Zou G."/>
            <person name="Qin Y."/>
            <person name="Ma L."/>
            <person name="Li J."/>
            <person name="Zheng H."/>
            <person name="Wang S."/>
            <person name="Wang C."/>
            <person name="Xun L."/>
            <person name="Zhao G.-P."/>
            <person name="Zhou Z."/>
            <person name="Qu Y."/>
        </authorList>
    </citation>
    <scope>NUCLEOTIDE SEQUENCE [LARGE SCALE GENOMIC DNA]</scope>
    <source>
        <strain evidence="4">114-2 / CGMCC 5302</strain>
    </source>
</reference>
<evidence type="ECO:0000313" key="3">
    <source>
        <dbReference type="EMBL" id="EPS26025.1"/>
    </source>
</evidence>
<sequence>METPSPRFLPLQVVIERKDGALVMKSCVYLVEGTRFCRKKLAETSHKEALRICSSVLAETSESGIQSPDFLQTLHSLAKSRLCSSHGKLVASALLQWHEEWKRDRPAADVTHNLERTGRLARLVYTDDANSSPCERDKDEVVLQTIELVPSDHELSESSSVELDEDAITVASSALGSPNSTFDIDSLPIECVPCTNLLELDQVSTWVAAVLGKPLQEKAKKLGWIYVIGLPILGEGMYKVGCTENEDPRTTRYKDHKKCYGEYQEIFRAPIQNAQRVEKVLLAEFRNEHHMLKNPCGCGDTRHQELLKTDGGILHERVKAWVKFFAENPYDKNSSKLRGDMIDQIPLAGVKAYFDRKPASLFHKKINKTPKSTTPKAQGSTQRLSGDSPPALDLTKSSSSASFGTPSGETSDETGRISNDTQLSPSPTPSKNRRGSSRVQNLKSEDSIEDKIAKMSSSLRKTRLSSTSSSSFTT</sequence>
<dbReference type="AlphaFoldDB" id="S7Z657"/>
<dbReference type="EMBL" id="KB644408">
    <property type="protein sequence ID" value="EPS26025.1"/>
    <property type="molecule type" value="Genomic_DNA"/>
</dbReference>
<dbReference type="Pfam" id="PF10544">
    <property type="entry name" value="T5orf172"/>
    <property type="match status" value="1"/>
</dbReference>
<evidence type="ECO:0000256" key="1">
    <source>
        <dbReference type="SAM" id="MobiDB-lite"/>
    </source>
</evidence>
<dbReference type="PhylomeDB" id="S7Z657"/>
<dbReference type="Proteomes" id="UP000019376">
    <property type="component" value="Unassembled WGS sequence"/>
</dbReference>
<name>S7Z657_PENO1</name>
<gene>
    <name evidence="3" type="ORF">PDE_00961</name>
</gene>
<feature type="domain" description="Bacteriophage T5 Orf172 DNA-binding" evidence="2">
    <location>
        <begin position="223"/>
        <end position="324"/>
    </location>
</feature>
<feature type="region of interest" description="Disordered" evidence="1">
    <location>
        <begin position="364"/>
        <end position="474"/>
    </location>
</feature>
<dbReference type="OrthoDB" id="4503155at2759"/>
<dbReference type="InterPro" id="IPR018306">
    <property type="entry name" value="Phage_T5_Orf172_DNA-bd"/>
</dbReference>
<organism evidence="3 4">
    <name type="scientific">Penicillium oxalicum (strain 114-2 / CGMCC 5302)</name>
    <name type="common">Penicillium decumbens</name>
    <dbReference type="NCBI Taxonomy" id="933388"/>
    <lineage>
        <taxon>Eukaryota</taxon>
        <taxon>Fungi</taxon>
        <taxon>Dikarya</taxon>
        <taxon>Ascomycota</taxon>
        <taxon>Pezizomycotina</taxon>
        <taxon>Eurotiomycetes</taxon>
        <taxon>Eurotiomycetidae</taxon>
        <taxon>Eurotiales</taxon>
        <taxon>Aspergillaceae</taxon>
        <taxon>Penicillium</taxon>
    </lineage>
</organism>
<dbReference type="STRING" id="933388.S7Z657"/>
<keyword evidence="4" id="KW-1185">Reference proteome</keyword>
<feature type="compositionally biased region" description="Polar residues" evidence="1">
    <location>
        <begin position="416"/>
        <end position="425"/>
    </location>
</feature>
<feature type="compositionally biased region" description="Low complexity" evidence="1">
    <location>
        <begin position="456"/>
        <end position="474"/>
    </location>
</feature>
<feature type="compositionally biased region" description="Polar residues" evidence="1">
    <location>
        <begin position="369"/>
        <end position="385"/>
    </location>
</feature>
<evidence type="ECO:0000313" key="4">
    <source>
        <dbReference type="Proteomes" id="UP000019376"/>
    </source>
</evidence>
<proteinExistence type="predicted"/>
<dbReference type="HOGENOM" id="CLU_576328_0_0_1"/>
<accession>S7Z657</accession>
<evidence type="ECO:0000259" key="2">
    <source>
        <dbReference type="Pfam" id="PF10544"/>
    </source>
</evidence>